<name>A0AAE0MJD5_9PEZI</name>
<reference evidence="1" key="1">
    <citation type="journal article" date="2023" name="Mol. Phylogenet. Evol.">
        <title>Genome-scale phylogeny and comparative genomics of the fungal order Sordariales.</title>
        <authorList>
            <person name="Hensen N."/>
            <person name="Bonometti L."/>
            <person name="Westerberg I."/>
            <person name="Brannstrom I.O."/>
            <person name="Guillou S."/>
            <person name="Cros-Aarteil S."/>
            <person name="Calhoun S."/>
            <person name="Haridas S."/>
            <person name="Kuo A."/>
            <person name="Mondo S."/>
            <person name="Pangilinan J."/>
            <person name="Riley R."/>
            <person name="LaButti K."/>
            <person name="Andreopoulos B."/>
            <person name="Lipzen A."/>
            <person name="Chen C."/>
            <person name="Yan M."/>
            <person name="Daum C."/>
            <person name="Ng V."/>
            <person name="Clum A."/>
            <person name="Steindorff A."/>
            <person name="Ohm R.A."/>
            <person name="Martin F."/>
            <person name="Silar P."/>
            <person name="Natvig D.O."/>
            <person name="Lalanne C."/>
            <person name="Gautier V."/>
            <person name="Ament-Velasquez S.L."/>
            <person name="Kruys A."/>
            <person name="Hutchinson M.I."/>
            <person name="Powell A.J."/>
            <person name="Barry K."/>
            <person name="Miller A.N."/>
            <person name="Grigoriev I.V."/>
            <person name="Debuchy R."/>
            <person name="Gladieux P."/>
            <person name="Hiltunen Thoren M."/>
            <person name="Johannesson H."/>
        </authorList>
    </citation>
    <scope>NUCLEOTIDE SEQUENCE</scope>
    <source>
        <strain evidence="1">SMH4131-1</strain>
    </source>
</reference>
<dbReference type="Proteomes" id="UP001286456">
    <property type="component" value="Unassembled WGS sequence"/>
</dbReference>
<sequence>MTGRACLCVCVCLKVCSRLFFFFSFLFFRNRLMCESDIPVAIHPGALIGGGWAEKYLMVSLQHQKKKERKSFRCILLTRPTPNAKRERDRRISRLVWGNGGEPVSDVDVRYCTPSPTSWDPFGNRYIFQDWFWHLFTV</sequence>
<accession>A0AAE0MJD5</accession>
<protein>
    <submittedName>
        <fullName evidence="1">Uncharacterized protein</fullName>
    </submittedName>
</protein>
<proteinExistence type="predicted"/>
<evidence type="ECO:0000313" key="1">
    <source>
        <dbReference type="EMBL" id="KAK3333828.1"/>
    </source>
</evidence>
<gene>
    <name evidence="1" type="ORF">B0T19DRAFT_419265</name>
</gene>
<comment type="caution">
    <text evidence="1">The sequence shown here is derived from an EMBL/GenBank/DDBJ whole genome shotgun (WGS) entry which is preliminary data.</text>
</comment>
<organism evidence="1 2">
    <name type="scientific">Cercophora scortea</name>
    <dbReference type="NCBI Taxonomy" id="314031"/>
    <lineage>
        <taxon>Eukaryota</taxon>
        <taxon>Fungi</taxon>
        <taxon>Dikarya</taxon>
        <taxon>Ascomycota</taxon>
        <taxon>Pezizomycotina</taxon>
        <taxon>Sordariomycetes</taxon>
        <taxon>Sordariomycetidae</taxon>
        <taxon>Sordariales</taxon>
        <taxon>Lasiosphaeriaceae</taxon>
        <taxon>Cercophora</taxon>
    </lineage>
</organism>
<evidence type="ECO:0000313" key="2">
    <source>
        <dbReference type="Proteomes" id="UP001286456"/>
    </source>
</evidence>
<dbReference type="AlphaFoldDB" id="A0AAE0MJD5"/>
<reference evidence="1" key="2">
    <citation type="submission" date="2023-06" db="EMBL/GenBank/DDBJ databases">
        <authorList>
            <consortium name="Lawrence Berkeley National Laboratory"/>
            <person name="Haridas S."/>
            <person name="Hensen N."/>
            <person name="Bonometti L."/>
            <person name="Westerberg I."/>
            <person name="Brannstrom I.O."/>
            <person name="Guillou S."/>
            <person name="Cros-Aarteil S."/>
            <person name="Calhoun S."/>
            <person name="Kuo A."/>
            <person name="Mondo S."/>
            <person name="Pangilinan J."/>
            <person name="Riley R."/>
            <person name="Labutti K."/>
            <person name="Andreopoulos B."/>
            <person name="Lipzen A."/>
            <person name="Chen C."/>
            <person name="Yanf M."/>
            <person name="Daum C."/>
            <person name="Ng V."/>
            <person name="Clum A."/>
            <person name="Steindorff A."/>
            <person name="Ohm R."/>
            <person name="Martin F."/>
            <person name="Silar P."/>
            <person name="Natvig D."/>
            <person name="Lalanne C."/>
            <person name="Gautier V."/>
            <person name="Ament-Velasquez S.L."/>
            <person name="Kruys A."/>
            <person name="Hutchinson M.I."/>
            <person name="Powell A.J."/>
            <person name="Barry K."/>
            <person name="Miller A.N."/>
            <person name="Grigoriev I.V."/>
            <person name="Debuchy R."/>
            <person name="Gladieux P."/>
            <person name="Thoren M.H."/>
            <person name="Johannesson H."/>
        </authorList>
    </citation>
    <scope>NUCLEOTIDE SEQUENCE</scope>
    <source>
        <strain evidence="1">SMH4131-1</strain>
    </source>
</reference>
<keyword evidence="2" id="KW-1185">Reference proteome</keyword>
<dbReference type="EMBL" id="JAUEPO010000002">
    <property type="protein sequence ID" value="KAK3333828.1"/>
    <property type="molecule type" value="Genomic_DNA"/>
</dbReference>